<proteinExistence type="predicted"/>
<feature type="compositionally biased region" description="Polar residues" evidence="2">
    <location>
        <begin position="597"/>
        <end position="612"/>
    </location>
</feature>
<reference evidence="3" key="1">
    <citation type="submission" date="2019-07" db="EMBL/GenBank/DDBJ databases">
        <title>The discovery of a new lineage B mimivirus raises questions about particles surface fibrils.</title>
        <authorList>
            <person name="Silva L.K.S."/>
            <person name="Rodrigues R.A.L."/>
            <person name="Andrade A.C.S.P."/>
            <person name="Hikida H."/>
            <person name="Andreani J."/>
            <person name="Levasseur A."/>
            <person name="La Scola B."/>
            <person name="Abrahao J.S."/>
        </authorList>
    </citation>
    <scope>NUCLEOTIDE SEQUENCE</scope>
    <source>
        <strain evidence="3">B60</strain>
    </source>
</reference>
<feature type="compositionally biased region" description="Polar residues" evidence="2">
    <location>
        <begin position="579"/>
        <end position="588"/>
    </location>
</feature>
<dbReference type="InterPro" id="IPR043910">
    <property type="entry name" value="DUF5767"/>
</dbReference>
<feature type="compositionally biased region" description="Low complexity" evidence="2">
    <location>
        <begin position="568"/>
        <end position="578"/>
    </location>
</feature>
<dbReference type="Pfam" id="PF19071">
    <property type="entry name" value="DUF5767"/>
    <property type="match status" value="1"/>
</dbReference>
<evidence type="ECO:0000256" key="1">
    <source>
        <dbReference type="SAM" id="Coils"/>
    </source>
</evidence>
<protein>
    <submittedName>
        <fullName evidence="3">Uncharacterized protein</fullName>
    </submittedName>
</protein>
<feature type="compositionally biased region" description="Low complexity" evidence="2">
    <location>
        <begin position="457"/>
        <end position="478"/>
    </location>
</feature>
<organism evidence="3">
    <name type="scientific">Borely moumouvirus</name>
    <dbReference type="NCBI Taxonomy" id="2712067"/>
    <lineage>
        <taxon>Viruses</taxon>
        <taxon>Varidnaviria</taxon>
        <taxon>Bamfordvirae</taxon>
        <taxon>Nucleocytoviricota</taxon>
        <taxon>Megaviricetes</taxon>
        <taxon>Imitervirales</taxon>
        <taxon>Mimiviridae</taxon>
        <taxon>Megamimivirinae</taxon>
        <taxon>Moumouvirus</taxon>
    </lineage>
</organism>
<name>A0A6G6AB55_9VIRU</name>
<dbReference type="EMBL" id="MN175499">
    <property type="protein sequence ID" value="QID06075.1"/>
    <property type="molecule type" value="Genomic_DNA"/>
</dbReference>
<accession>A0A6G6AB55</accession>
<feature type="compositionally biased region" description="Low complexity" evidence="2">
    <location>
        <begin position="72"/>
        <end position="84"/>
    </location>
</feature>
<feature type="coiled-coil region" evidence="1">
    <location>
        <begin position="402"/>
        <end position="440"/>
    </location>
</feature>
<sequence length="612" mass="69864">MLGVKNANKKNVSDENTNYLYEYFINEDKFNELLKDDYEEENERINKNKQNIFNKPQSERNPRSLSKKKITSESSEPTELPSSSGRSDVEFDDEDSENMSSVENSIKSPYKSKIEAVPGFNSMFNKIQAQNYGNNNQNYEQNIPNNISAPQMPLLGDQLVGDIDKYIETPEEKRARGREVYSKLQDLVDKYNVKLTREFTIDDDPDIMEAEYDMHKERRNKTNQVKMYKQILLTIISGTEFLNEKYNPFEVKLKDWSKQIATDMDDYTEVLEEIYEKYRDRGGKMPPEFRLLFMIILSGVTFHLSQSLFGPGGLKDAISNNPNVINKLLGGLMKGGGLGGMLGGGGESLETKEFPDNNKKILESIKKYNNNNNTTTEIKSETNIGTTTDKSDAISKMAANQALNAEREKRLLAEQKAAFEAQLRKQQEMYTTQLEQMRNQQINSLENTKNQLSLTQPKNNNNYNYSPKFNNNNNSSPNQVLSDVNQAPRYMSNPLFQQQPANSYQRIISSEQNNMFASEIKKNSEKSPKKINNKNNDLDEIIDSLETSEMDIDEIIVSSKKSTKPKKNNSSSKPINSTRKPNNSVTRSVSKRRSDGSDTLSTTKKNNNVIKL</sequence>
<feature type="region of interest" description="Disordered" evidence="2">
    <location>
        <begin position="556"/>
        <end position="612"/>
    </location>
</feature>
<evidence type="ECO:0000256" key="2">
    <source>
        <dbReference type="SAM" id="MobiDB-lite"/>
    </source>
</evidence>
<evidence type="ECO:0000313" key="3">
    <source>
        <dbReference type="EMBL" id="QID06075.1"/>
    </source>
</evidence>
<feature type="region of interest" description="Disordered" evidence="2">
    <location>
        <begin position="46"/>
        <end position="106"/>
    </location>
</feature>
<keyword evidence="1" id="KW-0175">Coiled coil</keyword>
<feature type="region of interest" description="Disordered" evidence="2">
    <location>
        <begin position="453"/>
        <end position="481"/>
    </location>
</feature>